<dbReference type="EMBL" id="CP002164">
    <property type="protein sequence ID" value="ADL41407.1"/>
    <property type="molecule type" value="Genomic_DNA"/>
</dbReference>
<accession>D9TGS1</accession>
<dbReference type="InterPro" id="IPR017871">
    <property type="entry name" value="ABC_transporter-like_CS"/>
</dbReference>
<keyword evidence="2" id="KW-0547">Nucleotide-binding</keyword>
<reference evidence="5 6" key="1">
    <citation type="journal article" date="2010" name="J. Bacteriol.">
        <title>Complete genome sequence of the cellulolytic thermophile Caldicellulosiruptor obsidiansis OB47T.</title>
        <authorList>
            <person name="Elkins J.G."/>
            <person name="Lochner A."/>
            <person name="Hamilton-Brehm S.D."/>
            <person name="Davenport K.W."/>
            <person name="Podar M."/>
            <person name="Brown S.D."/>
            <person name="Land M.L."/>
            <person name="Hauser L.J."/>
            <person name="Klingeman D.M."/>
            <person name="Raman B."/>
            <person name="Goodwin L.A."/>
            <person name="Tapia R."/>
            <person name="Meincke L.J."/>
            <person name="Detter J.C."/>
            <person name="Bruce D.C."/>
            <person name="Han C.S."/>
            <person name="Palumbo A.V."/>
            <person name="Cottingham R.W."/>
            <person name="Keller M."/>
            <person name="Graham D.E."/>
        </authorList>
    </citation>
    <scope>NUCLEOTIDE SEQUENCE [LARGE SCALE GENOMIC DNA]</scope>
    <source>
        <strain evidence="6">ATCC BAA-2073 / strain OB47</strain>
    </source>
</reference>
<dbReference type="OrthoDB" id="1756772at2"/>
<dbReference type="Pfam" id="PF00005">
    <property type="entry name" value="ABC_tran"/>
    <property type="match status" value="1"/>
</dbReference>
<dbReference type="PROSITE" id="PS00211">
    <property type="entry name" value="ABC_TRANSPORTER_1"/>
    <property type="match status" value="1"/>
</dbReference>
<gene>
    <name evidence="5" type="ordered locus">COB47_0029</name>
</gene>
<dbReference type="GO" id="GO:0005524">
    <property type="term" value="F:ATP binding"/>
    <property type="evidence" value="ECO:0007669"/>
    <property type="project" value="UniProtKB-KW"/>
</dbReference>
<protein>
    <submittedName>
        <fullName evidence="5">ABC transporter related</fullName>
    </submittedName>
</protein>
<dbReference type="SUPFAM" id="SSF52540">
    <property type="entry name" value="P-loop containing nucleoside triphosphate hydrolases"/>
    <property type="match status" value="1"/>
</dbReference>
<organism evidence="5 6">
    <name type="scientific">Caldicellulosiruptor obsidiansis (strain ATCC BAA-2073 / JCM 16842 / OB47)</name>
    <dbReference type="NCBI Taxonomy" id="608506"/>
    <lineage>
        <taxon>Bacteria</taxon>
        <taxon>Bacillati</taxon>
        <taxon>Bacillota</taxon>
        <taxon>Bacillota incertae sedis</taxon>
        <taxon>Caldicellulosiruptorales</taxon>
        <taxon>Caldicellulosiruptoraceae</taxon>
        <taxon>Caldicellulosiruptor</taxon>
    </lineage>
</organism>
<dbReference type="PANTHER" id="PTHR42939">
    <property type="entry name" value="ABC TRANSPORTER ATP-BINDING PROTEIN ALBC-RELATED"/>
    <property type="match status" value="1"/>
</dbReference>
<keyword evidence="6" id="KW-1185">Reference proteome</keyword>
<proteinExistence type="predicted"/>
<evidence type="ECO:0000313" key="5">
    <source>
        <dbReference type="EMBL" id="ADL41407.1"/>
    </source>
</evidence>
<evidence type="ECO:0000256" key="1">
    <source>
        <dbReference type="ARBA" id="ARBA00022448"/>
    </source>
</evidence>
<dbReference type="RefSeq" id="WP_013289414.1">
    <property type="nucleotide sequence ID" value="NC_014392.1"/>
</dbReference>
<dbReference type="STRING" id="608506.COB47_0029"/>
<keyword evidence="1" id="KW-0813">Transport</keyword>
<feature type="domain" description="ABC transporter" evidence="4">
    <location>
        <begin position="4"/>
        <end position="215"/>
    </location>
</feature>
<dbReference type="PANTHER" id="PTHR42939:SF1">
    <property type="entry name" value="ABC TRANSPORTER ATP-BINDING PROTEIN ALBC-RELATED"/>
    <property type="match status" value="1"/>
</dbReference>
<dbReference type="InterPro" id="IPR003439">
    <property type="entry name" value="ABC_transporter-like_ATP-bd"/>
</dbReference>
<evidence type="ECO:0000256" key="2">
    <source>
        <dbReference type="ARBA" id="ARBA00022741"/>
    </source>
</evidence>
<evidence type="ECO:0000313" key="6">
    <source>
        <dbReference type="Proteomes" id="UP000000347"/>
    </source>
</evidence>
<evidence type="ECO:0000256" key="3">
    <source>
        <dbReference type="ARBA" id="ARBA00022840"/>
    </source>
</evidence>
<dbReference type="PROSITE" id="PS50893">
    <property type="entry name" value="ABC_TRANSPORTER_2"/>
    <property type="match status" value="1"/>
</dbReference>
<dbReference type="InterPro" id="IPR027417">
    <property type="entry name" value="P-loop_NTPase"/>
</dbReference>
<dbReference type="GO" id="GO:0016887">
    <property type="term" value="F:ATP hydrolysis activity"/>
    <property type="evidence" value="ECO:0007669"/>
    <property type="project" value="InterPro"/>
</dbReference>
<dbReference type="InterPro" id="IPR051782">
    <property type="entry name" value="ABC_Transporter_VariousFunc"/>
</dbReference>
<dbReference type="KEGG" id="cob:COB47_0029"/>
<dbReference type="SMART" id="SM00382">
    <property type="entry name" value="AAA"/>
    <property type="match status" value="1"/>
</dbReference>
<dbReference type="AlphaFoldDB" id="D9TGS1"/>
<dbReference type="InterPro" id="IPR003593">
    <property type="entry name" value="AAA+_ATPase"/>
</dbReference>
<dbReference type="Gene3D" id="3.40.50.300">
    <property type="entry name" value="P-loop containing nucleotide triphosphate hydrolases"/>
    <property type="match status" value="1"/>
</dbReference>
<evidence type="ECO:0000259" key="4">
    <source>
        <dbReference type="PROSITE" id="PS50893"/>
    </source>
</evidence>
<keyword evidence="3" id="KW-0067">ATP-binding</keyword>
<dbReference type="eggNOG" id="COG1131">
    <property type="taxonomic scope" value="Bacteria"/>
</dbReference>
<sequence>MNAVEIRNLTKIIRGKVILNDINLELEQGKIYGFFGRNGSGKTMLFRAICGLIKPTSGEVVVFGKRIGIDVSFPDSLGLIIENVGLWGQWTGFQNLKFLASIKNIINDNEIRAAIKRVGLDPDDKRPYRKYSLGMKQRLAIAQAIMERPQLIVLDEPTNSLDEEGVSLVRKILLEEKERGATILIASHIKEDIDLLCDYKFKVDDGKVYCVEGGR</sequence>
<dbReference type="Proteomes" id="UP000000347">
    <property type="component" value="Chromosome"/>
</dbReference>
<name>D9TGS1_CALOO</name>
<dbReference type="HOGENOM" id="CLU_000604_1_2_9"/>